<dbReference type="EMBL" id="BKCP01004294">
    <property type="protein sequence ID" value="GER30016.1"/>
    <property type="molecule type" value="Genomic_DNA"/>
</dbReference>
<feature type="chain" id="PRO_5023130784" evidence="2">
    <location>
        <begin position="25"/>
        <end position="128"/>
    </location>
</feature>
<organism evidence="3 4">
    <name type="scientific">Striga asiatica</name>
    <name type="common">Asiatic witchweed</name>
    <name type="synonym">Buchnera asiatica</name>
    <dbReference type="NCBI Taxonomy" id="4170"/>
    <lineage>
        <taxon>Eukaryota</taxon>
        <taxon>Viridiplantae</taxon>
        <taxon>Streptophyta</taxon>
        <taxon>Embryophyta</taxon>
        <taxon>Tracheophyta</taxon>
        <taxon>Spermatophyta</taxon>
        <taxon>Magnoliopsida</taxon>
        <taxon>eudicotyledons</taxon>
        <taxon>Gunneridae</taxon>
        <taxon>Pentapetalae</taxon>
        <taxon>asterids</taxon>
        <taxon>lamiids</taxon>
        <taxon>Lamiales</taxon>
        <taxon>Orobanchaceae</taxon>
        <taxon>Buchnereae</taxon>
        <taxon>Striga</taxon>
    </lineage>
</organism>
<accession>A0A5A7PBV1</accession>
<keyword evidence="1" id="KW-1133">Transmembrane helix</keyword>
<proteinExistence type="predicted"/>
<gene>
    <name evidence="3" type="ORF">STAS_05915</name>
</gene>
<evidence type="ECO:0000256" key="2">
    <source>
        <dbReference type="SAM" id="SignalP"/>
    </source>
</evidence>
<keyword evidence="1" id="KW-0472">Membrane</keyword>
<evidence type="ECO:0000313" key="4">
    <source>
        <dbReference type="Proteomes" id="UP000325081"/>
    </source>
</evidence>
<name>A0A5A7PBV1_STRAF</name>
<feature type="signal peptide" evidence="2">
    <location>
        <begin position="1"/>
        <end position="24"/>
    </location>
</feature>
<keyword evidence="1" id="KW-0812">Transmembrane</keyword>
<keyword evidence="4" id="KW-1185">Reference proteome</keyword>
<dbReference type="AlphaFoldDB" id="A0A5A7PBV1"/>
<dbReference type="OrthoDB" id="912778at2759"/>
<protein>
    <submittedName>
        <fullName evidence="3">BAH domain</fullName>
    </submittedName>
</protein>
<feature type="transmembrane region" description="Helical" evidence="1">
    <location>
        <begin position="109"/>
        <end position="126"/>
    </location>
</feature>
<evidence type="ECO:0000256" key="1">
    <source>
        <dbReference type="SAM" id="Phobius"/>
    </source>
</evidence>
<evidence type="ECO:0000313" key="3">
    <source>
        <dbReference type="EMBL" id="GER30016.1"/>
    </source>
</evidence>
<dbReference type="Proteomes" id="UP000325081">
    <property type="component" value="Unassembled WGS sequence"/>
</dbReference>
<comment type="caution">
    <text evidence="3">The sequence shown here is derived from an EMBL/GenBank/DDBJ whole genome shotgun (WGS) entry which is preliminary data.</text>
</comment>
<reference evidence="4" key="1">
    <citation type="journal article" date="2019" name="Curr. Biol.">
        <title>Genome Sequence of Striga asiatica Provides Insight into the Evolution of Plant Parasitism.</title>
        <authorList>
            <person name="Yoshida S."/>
            <person name="Kim S."/>
            <person name="Wafula E.K."/>
            <person name="Tanskanen J."/>
            <person name="Kim Y.M."/>
            <person name="Honaas L."/>
            <person name="Yang Z."/>
            <person name="Spallek T."/>
            <person name="Conn C.E."/>
            <person name="Ichihashi Y."/>
            <person name="Cheong K."/>
            <person name="Cui S."/>
            <person name="Der J.P."/>
            <person name="Gundlach H."/>
            <person name="Jiao Y."/>
            <person name="Hori C."/>
            <person name="Ishida J.K."/>
            <person name="Kasahara H."/>
            <person name="Kiba T."/>
            <person name="Kim M.S."/>
            <person name="Koo N."/>
            <person name="Laohavisit A."/>
            <person name="Lee Y.H."/>
            <person name="Lumba S."/>
            <person name="McCourt P."/>
            <person name="Mortimer J.C."/>
            <person name="Mutuku J.M."/>
            <person name="Nomura T."/>
            <person name="Sasaki-Sekimoto Y."/>
            <person name="Seto Y."/>
            <person name="Wang Y."/>
            <person name="Wakatake T."/>
            <person name="Sakakibara H."/>
            <person name="Demura T."/>
            <person name="Yamaguchi S."/>
            <person name="Yoneyama K."/>
            <person name="Manabe R.I."/>
            <person name="Nelson D.C."/>
            <person name="Schulman A.H."/>
            <person name="Timko M.P."/>
            <person name="dePamphilis C.W."/>
            <person name="Choi D."/>
            <person name="Shirasu K."/>
        </authorList>
    </citation>
    <scope>NUCLEOTIDE SEQUENCE [LARGE SCALE GENOMIC DNA]</scope>
    <source>
        <strain evidence="4">cv. UVA1</strain>
    </source>
</reference>
<keyword evidence="2" id="KW-0732">Signal</keyword>
<sequence length="128" mass="14279">MKVNLFAWLTVLLCLLNFLSTSFGHENSDINREKQLSTTQNELPIHPGTLTGENLNLPTDSYGRRKLTESEIITPTKNAQGGKGSYGGANVGHRTSSHKNASFSIKHDFFSLFVIRSFCFFLLLACRL</sequence>